<evidence type="ECO:0000313" key="4">
    <source>
        <dbReference type="Proteomes" id="UP000500767"/>
    </source>
</evidence>
<geneLocation type="plasmid" evidence="3 4">
    <name>unnamed5</name>
</geneLocation>
<evidence type="ECO:0000256" key="1">
    <source>
        <dbReference type="SAM" id="Coils"/>
    </source>
</evidence>
<dbReference type="KEGG" id="lck:HN018_27695"/>
<protein>
    <submittedName>
        <fullName evidence="3">Uncharacterized protein</fullName>
    </submittedName>
</protein>
<name>A0A6M8HZE3_9PROT</name>
<reference evidence="3 4" key="1">
    <citation type="journal article" date="2014" name="World J. Microbiol. Biotechnol.">
        <title>Biodiversity and physiological characteristics of Antarctic and Arctic lichens-associated bacteria.</title>
        <authorList>
            <person name="Lee Y.M."/>
            <person name="Kim E.H."/>
            <person name="Lee H.K."/>
            <person name="Hong S.G."/>
        </authorList>
    </citation>
    <scope>NUCLEOTIDE SEQUENCE [LARGE SCALE GENOMIC DNA]</scope>
    <source>
        <strain evidence="3 4">PAMC 26569</strain>
        <plasmid evidence="3">unnamed5</plasmid>
    </source>
</reference>
<accession>A0A6M8HZE3</accession>
<evidence type="ECO:0000256" key="2">
    <source>
        <dbReference type="SAM" id="MobiDB-lite"/>
    </source>
</evidence>
<feature type="coiled-coil region" evidence="1">
    <location>
        <begin position="63"/>
        <end position="90"/>
    </location>
</feature>
<dbReference type="AlphaFoldDB" id="A0A6M8HZE3"/>
<proteinExistence type="predicted"/>
<feature type="region of interest" description="Disordered" evidence="2">
    <location>
        <begin position="108"/>
        <end position="147"/>
    </location>
</feature>
<dbReference type="RefSeq" id="WP_171837430.1">
    <property type="nucleotide sequence ID" value="NZ_CP053712.1"/>
</dbReference>
<feature type="compositionally biased region" description="Low complexity" evidence="2">
    <location>
        <begin position="39"/>
        <end position="51"/>
    </location>
</feature>
<keyword evidence="3" id="KW-0614">Plasmid</keyword>
<keyword evidence="1" id="KW-0175">Coiled coil</keyword>
<feature type="compositionally biased region" description="Polar residues" evidence="2">
    <location>
        <begin position="137"/>
        <end position="147"/>
    </location>
</feature>
<gene>
    <name evidence="3" type="ORF">HN018_27695</name>
</gene>
<organism evidence="3 4">
    <name type="scientific">Lichenicola cladoniae</name>
    <dbReference type="NCBI Taxonomy" id="1484109"/>
    <lineage>
        <taxon>Bacteria</taxon>
        <taxon>Pseudomonadati</taxon>
        <taxon>Pseudomonadota</taxon>
        <taxon>Alphaproteobacteria</taxon>
        <taxon>Acetobacterales</taxon>
        <taxon>Acetobacteraceae</taxon>
        <taxon>Lichenicola</taxon>
    </lineage>
</organism>
<evidence type="ECO:0000313" key="3">
    <source>
        <dbReference type="EMBL" id="QKE93909.1"/>
    </source>
</evidence>
<keyword evidence="4" id="KW-1185">Reference proteome</keyword>
<sequence length="147" mass="15313">MARTATSPRSSKKTAPTEAAKKPRGRPPGSKNGVRATSKAKAPVAAKRAVVGKTTSAAPKLNKAELEAHIIKLERTIDRLRKQGAEMKQAAKPAAAPAEAAVMKTRRAKAVAEAPMPVAKLRRATKKKSEMPAPAADSTSESAGADI</sequence>
<dbReference type="Proteomes" id="UP000500767">
    <property type="component" value="Plasmid unnamed5"/>
</dbReference>
<dbReference type="EMBL" id="CP053712">
    <property type="protein sequence ID" value="QKE93909.1"/>
    <property type="molecule type" value="Genomic_DNA"/>
</dbReference>
<feature type="region of interest" description="Disordered" evidence="2">
    <location>
        <begin position="1"/>
        <end position="59"/>
    </location>
</feature>